<organism evidence="2 3">
    <name type="scientific">Aspergillus cristatus</name>
    <name type="common">Chinese Fuzhuan brick tea-fermentation fungus</name>
    <name type="synonym">Eurotium cristatum</name>
    <dbReference type="NCBI Taxonomy" id="573508"/>
    <lineage>
        <taxon>Eukaryota</taxon>
        <taxon>Fungi</taxon>
        <taxon>Dikarya</taxon>
        <taxon>Ascomycota</taxon>
        <taxon>Pezizomycotina</taxon>
        <taxon>Eurotiomycetes</taxon>
        <taxon>Eurotiomycetidae</taxon>
        <taxon>Eurotiales</taxon>
        <taxon>Aspergillaceae</taxon>
        <taxon>Aspergillus</taxon>
        <taxon>Aspergillus subgen. Aspergillus</taxon>
    </lineage>
</organism>
<dbReference type="AlphaFoldDB" id="A0A1E3BKG8"/>
<sequence length="214" mass="25208">MMSYLPRDPEKLIMGHPNKWPELPIPMELRSDPNSDLHDLDAYAMHEQCWTLITRIIDVDLIMENLELFVKAFYRQSRENGLGLVWGDPEEYSLICEKRMSRIEGCLKLSYSPRDPFNVPEVRQLFSHPEKIQRPKTKKQKELRRERTEQEPSLNAVGEVARKSRLPRSHPSLSSCKVPAEITLMIMNYLYEYLNILDMIRVFPQYRSMISQVA</sequence>
<feature type="region of interest" description="Disordered" evidence="1">
    <location>
        <begin position="128"/>
        <end position="173"/>
    </location>
</feature>
<reference evidence="2 3" key="1">
    <citation type="journal article" date="2016" name="BMC Genomics">
        <title>Comparative genomic and transcriptomic analyses of the Fuzhuan brick tea-fermentation fungus Aspergillus cristatus.</title>
        <authorList>
            <person name="Ge Y."/>
            <person name="Wang Y."/>
            <person name="Liu Y."/>
            <person name="Tan Y."/>
            <person name="Ren X."/>
            <person name="Zhang X."/>
            <person name="Hyde K.D."/>
            <person name="Liu Y."/>
            <person name="Liu Z."/>
        </authorList>
    </citation>
    <scope>NUCLEOTIDE SEQUENCE [LARGE SCALE GENOMIC DNA]</scope>
    <source>
        <strain evidence="2 3">GZAAS20.1005</strain>
    </source>
</reference>
<evidence type="ECO:0000313" key="3">
    <source>
        <dbReference type="Proteomes" id="UP000094569"/>
    </source>
</evidence>
<evidence type="ECO:0000313" key="2">
    <source>
        <dbReference type="EMBL" id="ODM21429.1"/>
    </source>
</evidence>
<name>A0A1E3BKG8_ASPCR</name>
<protein>
    <submittedName>
        <fullName evidence="2">Uncharacterized protein</fullName>
    </submittedName>
</protein>
<dbReference type="Proteomes" id="UP000094569">
    <property type="component" value="Unassembled WGS sequence"/>
</dbReference>
<dbReference type="OrthoDB" id="4510801at2759"/>
<proteinExistence type="predicted"/>
<dbReference type="VEuPathDB" id="FungiDB:SI65_02273"/>
<comment type="caution">
    <text evidence="2">The sequence shown here is derived from an EMBL/GenBank/DDBJ whole genome shotgun (WGS) entry which is preliminary data.</text>
</comment>
<gene>
    <name evidence="2" type="ORF">SI65_02273</name>
</gene>
<accession>A0A1E3BKG8</accession>
<keyword evidence="3" id="KW-1185">Reference proteome</keyword>
<evidence type="ECO:0000256" key="1">
    <source>
        <dbReference type="SAM" id="MobiDB-lite"/>
    </source>
</evidence>
<dbReference type="EMBL" id="JXNT01000002">
    <property type="protein sequence ID" value="ODM21429.1"/>
    <property type="molecule type" value="Genomic_DNA"/>
</dbReference>